<feature type="domain" description="SseB protein N-terminal" evidence="1">
    <location>
        <begin position="145"/>
        <end position="234"/>
    </location>
</feature>
<gene>
    <name evidence="2" type="ORF">CNLFYP112_00170</name>
</gene>
<dbReference type="Pfam" id="PF07179">
    <property type="entry name" value="SseB"/>
    <property type="match status" value="1"/>
</dbReference>
<accession>A0A6N2RIA5</accession>
<evidence type="ECO:0000313" key="2">
    <source>
        <dbReference type="EMBL" id="VYS80364.1"/>
    </source>
</evidence>
<evidence type="ECO:0000259" key="1">
    <source>
        <dbReference type="Pfam" id="PF07179"/>
    </source>
</evidence>
<dbReference type="InterPro" id="IPR009839">
    <property type="entry name" value="SseB_N"/>
</dbReference>
<organism evidence="2">
    <name type="scientific">[Clostridium] nexile</name>
    <dbReference type="NCBI Taxonomy" id="29361"/>
    <lineage>
        <taxon>Bacteria</taxon>
        <taxon>Bacillati</taxon>
        <taxon>Bacillota</taxon>
        <taxon>Clostridia</taxon>
        <taxon>Lachnospirales</taxon>
        <taxon>Lachnospiraceae</taxon>
        <taxon>Tyzzerella</taxon>
    </lineage>
</organism>
<dbReference type="AlphaFoldDB" id="A0A6N2RIA5"/>
<sequence length="246" mass="28348">MSDKKLEVIKNLQQAEAIYVIMSGFTKMPYVACDEETFDDKVFVYFEEEPAKEAGKKLLDAGNLVHIAKVENRLFLEFYTSLYPMGVNCLHINQGVDGDILIQHSDLLRRKDPAEIDDGKVRVENPEFQLTALYFEQEFRKNQTIPMSDELKETYEEMLVHFSRGKYIVPTQEEHGIPILKQKEGQAYLPLFTDLHEFQKFNREDKFKGGVVEAEKVSNLLNDEMSGVVINPFGFNLVLNLQNKDA</sequence>
<proteinExistence type="predicted"/>
<dbReference type="EMBL" id="CACRTG010000001">
    <property type="protein sequence ID" value="VYS80364.1"/>
    <property type="molecule type" value="Genomic_DNA"/>
</dbReference>
<reference evidence="2" key="1">
    <citation type="submission" date="2019-11" db="EMBL/GenBank/DDBJ databases">
        <authorList>
            <person name="Feng L."/>
        </authorList>
    </citation>
    <scope>NUCLEOTIDE SEQUENCE</scope>
    <source>
        <strain evidence="2">CnexileLFYP112</strain>
    </source>
</reference>
<protein>
    <recommendedName>
        <fullName evidence="1">SseB protein N-terminal domain-containing protein</fullName>
    </recommendedName>
</protein>
<name>A0A6N2RIA5_9FIRM</name>